<comment type="caution">
    <text evidence="3">The sequence shown here is derived from an EMBL/GenBank/DDBJ whole genome shotgun (WGS) entry which is preliminary data.</text>
</comment>
<dbReference type="AlphaFoldDB" id="A0A8J2MZW2"/>
<dbReference type="OrthoDB" id="4161186at2759"/>
<reference evidence="3" key="1">
    <citation type="submission" date="2021-05" db="EMBL/GenBank/DDBJ databases">
        <authorList>
            <person name="Stam R."/>
        </authorList>
    </citation>
    <scope>NUCLEOTIDE SEQUENCE</scope>
    <source>
        <strain evidence="3">CS162</strain>
    </source>
</reference>
<dbReference type="RefSeq" id="XP_043163599.1">
    <property type="nucleotide sequence ID" value="XM_043307664.1"/>
</dbReference>
<feature type="compositionally biased region" description="Basic and acidic residues" evidence="1">
    <location>
        <begin position="120"/>
        <end position="132"/>
    </location>
</feature>
<feature type="region of interest" description="Disordered" evidence="1">
    <location>
        <begin position="116"/>
        <end position="142"/>
    </location>
</feature>
<feature type="domain" description="PD-(D/E)XK nuclease-like" evidence="2">
    <location>
        <begin position="260"/>
        <end position="506"/>
    </location>
</feature>
<feature type="region of interest" description="Disordered" evidence="1">
    <location>
        <begin position="1"/>
        <end position="20"/>
    </location>
</feature>
<dbReference type="Pfam" id="PF20516">
    <property type="entry name" value="PDDEXK_12"/>
    <property type="match status" value="1"/>
</dbReference>
<keyword evidence="4" id="KW-1185">Reference proteome</keyword>
<organism evidence="3 4">
    <name type="scientific">Alternaria atra</name>
    <dbReference type="NCBI Taxonomy" id="119953"/>
    <lineage>
        <taxon>Eukaryota</taxon>
        <taxon>Fungi</taxon>
        <taxon>Dikarya</taxon>
        <taxon>Ascomycota</taxon>
        <taxon>Pezizomycotina</taxon>
        <taxon>Dothideomycetes</taxon>
        <taxon>Pleosporomycetidae</taxon>
        <taxon>Pleosporales</taxon>
        <taxon>Pleosporineae</taxon>
        <taxon>Pleosporaceae</taxon>
        <taxon>Alternaria</taxon>
        <taxon>Alternaria sect. Ulocladioides</taxon>
    </lineage>
</organism>
<dbReference type="EMBL" id="CAJRGZ010000009">
    <property type="protein sequence ID" value="CAG5137349.1"/>
    <property type="molecule type" value="Genomic_DNA"/>
</dbReference>
<feature type="region of interest" description="Disordered" evidence="1">
    <location>
        <begin position="154"/>
        <end position="203"/>
    </location>
</feature>
<feature type="compositionally biased region" description="Low complexity" evidence="1">
    <location>
        <begin position="167"/>
        <end position="201"/>
    </location>
</feature>
<dbReference type="Proteomes" id="UP000676310">
    <property type="component" value="Unassembled WGS sequence"/>
</dbReference>
<evidence type="ECO:0000313" key="3">
    <source>
        <dbReference type="EMBL" id="CAG5137349.1"/>
    </source>
</evidence>
<proteinExistence type="predicted"/>
<dbReference type="InterPro" id="IPR046797">
    <property type="entry name" value="PDDEXK_12"/>
</dbReference>
<dbReference type="GeneID" id="67019062"/>
<sequence>MSTHTLRDTQSPYSDTFSQQSDLSCYSDPRSIDNWLEIVFAARSRSAKGCAGAALRHSRATFHTPKSCSTAGLRTRTMRDNERTNARVTRSKSRRKPIAEEIVSVEVDVAALHIAEGSEEERNMEDIDDNRTAKHPPSELPLLRQPDLTVLPSTTSAHRWMSADTQSRSSRSSRTPVDTASVITETTVTSSSSRKATSRSKSPVKSMVDLSLLDRRVKRMHLEEKDYPNTIQQLVREVEKIRRGKGVIPHEIRSDVEERVEAENWWWSQTPSALPSKVKVLMELEIMEEIRDKTHKLQDSDAAEPRWNSDVHFMMLRQVCMHLPGIQQQNITSARPNPHLVPKTGFNNTESKLVDYALVCDESLIPSHLVQQVLADSRNEIDSINHTSASVQSLRQDPIAVSIETKTPNGSESTALTQLSLWAATHFNRLRTLLRPTKRDVVFMPLPLIMAVGGRYSLFFAIDGTITEGITIAGGETAFGDCATLDGCYQVLAGVRAVGIWVKEVWVPWFVSECLGAQIEH</sequence>
<name>A0A8J2MZW2_9PLEO</name>
<evidence type="ECO:0000313" key="4">
    <source>
        <dbReference type="Proteomes" id="UP000676310"/>
    </source>
</evidence>
<gene>
    <name evidence="3" type="ORF">ALTATR162_LOCUS71</name>
</gene>
<evidence type="ECO:0000256" key="1">
    <source>
        <dbReference type="SAM" id="MobiDB-lite"/>
    </source>
</evidence>
<accession>A0A8J2MZW2</accession>
<evidence type="ECO:0000259" key="2">
    <source>
        <dbReference type="Pfam" id="PF20516"/>
    </source>
</evidence>
<protein>
    <recommendedName>
        <fullName evidence="2">PD-(D/E)XK nuclease-like domain-containing protein</fullName>
    </recommendedName>
</protein>